<comment type="caution">
    <text evidence="4">The sequence shown here is derived from an EMBL/GenBank/DDBJ whole genome shotgun (WGS) entry which is preliminary data.</text>
</comment>
<dbReference type="EMBL" id="MFZO01000013">
    <property type="protein sequence ID" value="OGK25278.1"/>
    <property type="molecule type" value="Genomic_DNA"/>
</dbReference>
<gene>
    <name evidence="4" type="ORF">A3C25_00470</name>
</gene>
<keyword evidence="2" id="KW-0812">Transmembrane</keyword>
<dbReference type="InterPro" id="IPR011856">
    <property type="entry name" value="tRNA_endonuc-like_dom_sf"/>
</dbReference>
<dbReference type="GO" id="GO:0009307">
    <property type="term" value="P:DNA restriction-modification system"/>
    <property type="evidence" value="ECO:0007669"/>
    <property type="project" value="InterPro"/>
</dbReference>
<dbReference type="InterPro" id="IPR052906">
    <property type="entry name" value="Type_IV_Methyl-Rstrct_Enzyme"/>
</dbReference>
<dbReference type="InterPro" id="IPR011335">
    <property type="entry name" value="Restrct_endonuc-II-like"/>
</dbReference>
<proteinExistence type="predicted"/>
<dbReference type="GO" id="GO:0015666">
    <property type="term" value="F:restriction endodeoxyribonuclease activity"/>
    <property type="evidence" value="ECO:0007669"/>
    <property type="project" value="TreeGrafter"/>
</dbReference>
<evidence type="ECO:0000256" key="2">
    <source>
        <dbReference type="SAM" id="Phobius"/>
    </source>
</evidence>
<dbReference type="Gene3D" id="3.40.1350.10">
    <property type="match status" value="1"/>
</dbReference>
<accession>A0A1F7H2G2</accession>
<keyword evidence="2" id="KW-1133">Transmembrane helix</keyword>
<evidence type="ECO:0000259" key="3">
    <source>
        <dbReference type="Pfam" id="PF04471"/>
    </source>
</evidence>
<evidence type="ECO:0000256" key="1">
    <source>
        <dbReference type="SAM" id="Coils"/>
    </source>
</evidence>
<dbReference type="SUPFAM" id="SSF52980">
    <property type="entry name" value="Restriction endonuclease-like"/>
    <property type="match status" value="1"/>
</dbReference>
<dbReference type="PANTHER" id="PTHR30015:SF7">
    <property type="entry name" value="TYPE IV METHYL-DIRECTED RESTRICTION ENZYME ECOKMRR"/>
    <property type="match status" value="1"/>
</dbReference>
<organism evidence="4 5">
    <name type="scientific">Candidatus Roizmanbacteria bacterium RIFCSPHIGHO2_02_FULL_38_11</name>
    <dbReference type="NCBI Taxonomy" id="1802039"/>
    <lineage>
        <taxon>Bacteria</taxon>
        <taxon>Candidatus Roizmaniibacteriota</taxon>
    </lineage>
</organism>
<dbReference type="PANTHER" id="PTHR30015">
    <property type="entry name" value="MRR RESTRICTION SYSTEM PROTEIN"/>
    <property type="match status" value="1"/>
</dbReference>
<dbReference type="GO" id="GO:0003677">
    <property type="term" value="F:DNA binding"/>
    <property type="evidence" value="ECO:0007669"/>
    <property type="project" value="InterPro"/>
</dbReference>
<evidence type="ECO:0000313" key="5">
    <source>
        <dbReference type="Proteomes" id="UP000177913"/>
    </source>
</evidence>
<dbReference type="AlphaFoldDB" id="A0A1F7H2G2"/>
<name>A0A1F7H2G2_9BACT</name>
<reference evidence="4 5" key="1">
    <citation type="journal article" date="2016" name="Nat. Commun.">
        <title>Thousands of microbial genomes shed light on interconnected biogeochemical processes in an aquifer system.</title>
        <authorList>
            <person name="Anantharaman K."/>
            <person name="Brown C.T."/>
            <person name="Hug L.A."/>
            <person name="Sharon I."/>
            <person name="Castelle C.J."/>
            <person name="Probst A.J."/>
            <person name="Thomas B.C."/>
            <person name="Singh A."/>
            <person name="Wilkins M.J."/>
            <person name="Karaoz U."/>
            <person name="Brodie E.L."/>
            <person name="Williams K.H."/>
            <person name="Hubbard S.S."/>
            <person name="Banfield J.F."/>
        </authorList>
    </citation>
    <scope>NUCLEOTIDE SEQUENCE [LARGE SCALE GENOMIC DNA]</scope>
</reference>
<dbReference type="InterPro" id="IPR007560">
    <property type="entry name" value="Restrct_endonuc_IV_Mrr"/>
</dbReference>
<dbReference type="Pfam" id="PF04471">
    <property type="entry name" value="Mrr_cat"/>
    <property type="match status" value="1"/>
</dbReference>
<keyword evidence="2" id="KW-0472">Membrane</keyword>
<sequence length="338" mass="39557">MTVSIYFLLFVFGFYLLDINVFLGILYFALPYFYFKKKKDDKKNMENKEVENKLSEIIKDIEKRKKLLTQLKDRLKINKKPDRTEEYKDITMEIYELDQNTIAIQILTWIDQKPVGYSGSLYTNIEKLHSDLTSLKRYDLIEMLDEKTKELENIGFNTFYFDLTEAKDYIDFVRIFLKDKEEALAQRELELRKRESVHFLAKAYKQRKNTTTFKQNLSTIDGLLNLTPIEFEKWVKTNIFEKEGWTVTETKVTGDGGIDLILSKNGEQSIAQCKRFRNTVGEPLLRDFYGTMISEGVSNGYFITTGLFSLSALKFAEEKPIVLIDRRVLAQQLGGDKT</sequence>
<keyword evidence="1" id="KW-0175">Coiled coil</keyword>
<evidence type="ECO:0000313" key="4">
    <source>
        <dbReference type="EMBL" id="OGK25278.1"/>
    </source>
</evidence>
<dbReference type="Proteomes" id="UP000177913">
    <property type="component" value="Unassembled WGS sequence"/>
</dbReference>
<feature type="transmembrane region" description="Helical" evidence="2">
    <location>
        <begin position="6"/>
        <end position="35"/>
    </location>
</feature>
<feature type="domain" description="Restriction endonuclease type IV Mrr" evidence="3">
    <location>
        <begin position="224"/>
        <end position="331"/>
    </location>
</feature>
<feature type="coiled-coil region" evidence="1">
    <location>
        <begin position="47"/>
        <end position="78"/>
    </location>
</feature>
<protein>
    <recommendedName>
        <fullName evidence="3">Restriction endonuclease type IV Mrr domain-containing protein</fullName>
    </recommendedName>
</protein>